<protein>
    <recommendedName>
        <fullName evidence="5">Homing endonuclease LAGLIDADG domain-containing protein</fullName>
    </recommendedName>
</protein>
<evidence type="ECO:0000256" key="3">
    <source>
        <dbReference type="ARBA" id="ARBA00023187"/>
    </source>
</evidence>
<sequence>MVVRATGLELFLPFLPVSPSLTTFSLNSSSNPKFHSNSLFSSSLSSMRSTFTLFRNLTLSTFHQPRTLPSQLLPRRFPCLCVGAEQWALHEQLPEHEVFRFAAEAGEKRLPRPEVEVKELSEVPELWRRSRVAWLCKELPAHKAGTLIRILNAQRKWMRQEDATYVIMHCLRIRENETAFRVYKWMMQRSWYRFDFALSTRLADYMGKERKFSKCREVFDDIINQGRVPSESTFHILVVAYLSSSVQGCLDEACGIFHRMIQLGGYQPCLSLHNSLFKAFVGKPGNFSKQYLKQAEFIYHRLVSTGLDVHKDIYGGLIWLHSFQDSIDKKRIEALREEMRRAGIGEREEVLVSILRACARDGEVEEAEKTWSKLLQFESNPPSQAFVYKMEVYSKVGLPMKSLEVFKEMQLKLGKTSVAAYNKIIEILCKAQESEFAESIMTEFVNSGLKPLTPSYVCLLNMYFNLESHDKLEEAFSQCLEKCRPNSAIFSIYLDSLVKVGKLDKAEDIFSQMFRDASIGVNARSCNIILHGYLYSGNNLKAEKIYDLMCQKKYELDAPLIEKLDYILSLRRRIIKKPMSLKLNKEQREMLIGMLLGGLQIDSDDKRKNHIIGFNFDGNSVSHYALKSHIHRQFYEWLHPNFKPSDDSENVPDKFCTIASSHFGFYADQFWSGGQPTIPKLVHRWLSPCVLAYWYMYGGRRNSSGDILLKIKGSREGVENIVKKFKAMSIDCKVKGKGKVFWIGILGSSTTWFWKLVEPHILEDVRDFTKSGVNMMVRDLMETQDINFNRESEE</sequence>
<feature type="domain" description="Homing endonuclease LAGLIDADG" evidence="5">
    <location>
        <begin position="588"/>
        <end position="753"/>
    </location>
</feature>
<dbReference type="FunFam" id="1.25.40.10:FF:002110">
    <property type="entry name" value="Pentatricopeptide repeat-containing protein At2g15820, chloroplastic"/>
    <property type="match status" value="1"/>
</dbReference>
<dbReference type="InterPro" id="IPR052500">
    <property type="entry name" value="Chloro/Mito_RNA_Process"/>
</dbReference>
<keyword evidence="2" id="KW-0677">Repeat</keyword>
<dbReference type="Pfam" id="PF03161">
    <property type="entry name" value="LAGLIDADG_2"/>
    <property type="match status" value="1"/>
</dbReference>
<reference evidence="6 7" key="1">
    <citation type="submission" date="2023-01" db="EMBL/GenBank/DDBJ databases">
        <authorList>
            <person name="Kreplak J."/>
        </authorList>
    </citation>
    <scope>NUCLEOTIDE SEQUENCE [LARGE SCALE GENOMIC DNA]</scope>
</reference>
<dbReference type="InterPro" id="IPR002885">
    <property type="entry name" value="PPR_rpt"/>
</dbReference>
<evidence type="ECO:0000259" key="5">
    <source>
        <dbReference type="Pfam" id="PF03161"/>
    </source>
</evidence>
<evidence type="ECO:0000313" key="6">
    <source>
        <dbReference type="EMBL" id="CAI8606625.1"/>
    </source>
</evidence>
<dbReference type="PANTHER" id="PTHR47539">
    <property type="entry name" value="PENTATRICOPEPTIDE REPEAT-CONTAINING PROTEIN OTP51, CHLOROPLASTIC"/>
    <property type="match status" value="1"/>
</dbReference>
<evidence type="ECO:0000313" key="7">
    <source>
        <dbReference type="Proteomes" id="UP001157006"/>
    </source>
</evidence>
<dbReference type="Gene3D" id="1.25.40.10">
    <property type="entry name" value="Tetratricopeptide repeat domain"/>
    <property type="match status" value="3"/>
</dbReference>
<dbReference type="GO" id="GO:0048564">
    <property type="term" value="P:photosystem I assembly"/>
    <property type="evidence" value="ECO:0007669"/>
    <property type="project" value="EnsemblPlants"/>
</dbReference>
<dbReference type="AlphaFoldDB" id="A0AAV1A7K2"/>
<dbReference type="GO" id="GO:0009507">
    <property type="term" value="C:chloroplast"/>
    <property type="evidence" value="ECO:0007669"/>
    <property type="project" value="GOC"/>
</dbReference>
<dbReference type="GO" id="GO:0004519">
    <property type="term" value="F:endonuclease activity"/>
    <property type="evidence" value="ECO:0007669"/>
    <property type="project" value="InterPro"/>
</dbReference>
<dbReference type="PANTHER" id="PTHR47539:SF1">
    <property type="entry name" value="PENTATRICOPEPTIDE REPEAT-CONTAINING PROTEIN OTP51, CHLOROPLASTIC"/>
    <property type="match status" value="1"/>
</dbReference>
<dbReference type="Pfam" id="PF01535">
    <property type="entry name" value="PPR"/>
    <property type="match status" value="4"/>
</dbReference>
<dbReference type="EMBL" id="OX451738">
    <property type="protein sequence ID" value="CAI8606625.1"/>
    <property type="molecule type" value="Genomic_DNA"/>
</dbReference>
<dbReference type="InterPro" id="IPR027434">
    <property type="entry name" value="Homing_endonucl"/>
</dbReference>
<dbReference type="InterPro" id="IPR011990">
    <property type="entry name" value="TPR-like_helical_dom_sf"/>
</dbReference>
<dbReference type="GO" id="GO:0010239">
    <property type="term" value="P:chloroplast mRNA processing"/>
    <property type="evidence" value="ECO:0007669"/>
    <property type="project" value="EnsemblPlants"/>
</dbReference>
<feature type="repeat" description="PPR" evidence="4">
    <location>
        <begin position="417"/>
        <end position="451"/>
    </location>
</feature>
<accession>A0AAV1A7K2</accession>
<dbReference type="GO" id="GO:0006388">
    <property type="term" value="P:tRNA splicing, via endonucleolytic cleavage and ligation"/>
    <property type="evidence" value="ECO:0007669"/>
    <property type="project" value="EnsemblPlants"/>
</dbReference>
<keyword evidence="1" id="KW-0507">mRNA processing</keyword>
<evidence type="ECO:0000256" key="2">
    <source>
        <dbReference type="ARBA" id="ARBA00022737"/>
    </source>
</evidence>
<dbReference type="Gene3D" id="3.10.28.10">
    <property type="entry name" value="Homing endonucleases"/>
    <property type="match status" value="2"/>
</dbReference>
<organism evidence="6 7">
    <name type="scientific">Vicia faba</name>
    <name type="common">Broad bean</name>
    <name type="synonym">Faba vulgaris</name>
    <dbReference type="NCBI Taxonomy" id="3906"/>
    <lineage>
        <taxon>Eukaryota</taxon>
        <taxon>Viridiplantae</taxon>
        <taxon>Streptophyta</taxon>
        <taxon>Embryophyta</taxon>
        <taxon>Tracheophyta</taxon>
        <taxon>Spermatophyta</taxon>
        <taxon>Magnoliopsida</taxon>
        <taxon>eudicotyledons</taxon>
        <taxon>Gunneridae</taxon>
        <taxon>Pentapetalae</taxon>
        <taxon>rosids</taxon>
        <taxon>fabids</taxon>
        <taxon>Fabales</taxon>
        <taxon>Fabaceae</taxon>
        <taxon>Papilionoideae</taxon>
        <taxon>50 kb inversion clade</taxon>
        <taxon>NPAAA clade</taxon>
        <taxon>Hologalegina</taxon>
        <taxon>IRL clade</taxon>
        <taxon>Fabeae</taxon>
        <taxon>Vicia</taxon>
    </lineage>
</organism>
<dbReference type="InterPro" id="IPR004860">
    <property type="entry name" value="LAGLIDADG_dom"/>
</dbReference>
<dbReference type="PROSITE" id="PS51375">
    <property type="entry name" value="PPR"/>
    <property type="match status" value="1"/>
</dbReference>
<dbReference type="GO" id="GO:0045292">
    <property type="term" value="P:mRNA cis splicing, via spliceosome"/>
    <property type="evidence" value="ECO:0007669"/>
    <property type="project" value="EnsemblPlants"/>
</dbReference>
<keyword evidence="3" id="KW-0508">mRNA splicing</keyword>
<dbReference type="NCBIfam" id="TIGR00756">
    <property type="entry name" value="PPR"/>
    <property type="match status" value="1"/>
</dbReference>
<name>A0AAV1A7K2_VICFA</name>
<gene>
    <name evidence="6" type="ORF">VFH_III239200</name>
</gene>
<proteinExistence type="predicted"/>
<keyword evidence="7" id="KW-1185">Reference proteome</keyword>
<dbReference type="Proteomes" id="UP001157006">
    <property type="component" value="Chromosome 3"/>
</dbReference>
<dbReference type="SUPFAM" id="SSF81901">
    <property type="entry name" value="HCP-like"/>
    <property type="match status" value="1"/>
</dbReference>
<evidence type="ECO:0000256" key="4">
    <source>
        <dbReference type="PROSITE-ProRule" id="PRU00708"/>
    </source>
</evidence>
<evidence type="ECO:0000256" key="1">
    <source>
        <dbReference type="ARBA" id="ARBA00022664"/>
    </source>
</evidence>
<dbReference type="FunFam" id="3.10.28.10:FF:000005">
    <property type="entry name" value="Pentatricopeptide repeat-containing protein At2g15820, chloroplastic"/>
    <property type="match status" value="1"/>
</dbReference>
<dbReference type="GO" id="GO:0000373">
    <property type="term" value="P:Group II intron splicing"/>
    <property type="evidence" value="ECO:0007669"/>
    <property type="project" value="EnsemblPlants"/>
</dbReference>
<dbReference type="SUPFAM" id="SSF55608">
    <property type="entry name" value="Homing endonucleases"/>
    <property type="match status" value="1"/>
</dbReference>